<dbReference type="STRING" id="35608.A0A2U1QFV8"/>
<dbReference type="PANTHER" id="PTHR36720:SF1">
    <property type="entry name" value="TAF RNA POLYMERASE I SUBUNIT A"/>
    <property type="match status" value="1"/>
</dbReference>
<sequence length="247" mass="28639">MRFKFWQMLLLGDQVKEAIEEVESAVQSSEAALPFRLRASLLEHFSKDDVTKRCIYIEDILKKDPTCSHSLAKLINLHHDVASVLTCLHWGNHPGHYSVEKLIEMIGLHLDAAYAHSHIWKEFASCFLKLPQCDTNDMLSCVNSYGESYTKRVNNVPDLFRDNLSRRNWRLRCRWWLSRHFTKTRLASEVSSGNMELVAYKAASACHLYGPESTYIVKACEYLERDNSQKRSMLKMHMENAIGFYTT</sequence>
<dbReference type="PANTHER" id="PTHR36720">
    <property type="entry name" value="TAF RNA POLYMERASE I SUBUNIT A"/>
    <property type="match status" value="1"/>
</dbReference>
<protein>
    <submittedName>
        <fullName evidence="1">Uncharacterized protein</fullName>
    </submittedName>
</protein>
<evidence type="ECO:0000313" key="2">
    <source>
        <dbReference type="Proteomes" id="UP000245207"/>
    </source>
</evidence>
<dbReference type="EMBL" id="PKPP01000155">
    <property type="protein sequence ID" value="PWA96875.1"/>
    <property type="molecule type" value="Genomic_DNA"/>
</dbReference>
<dbReference type="GO" id="GO:0006360">
    <property type="term" value="P:transcription by RNA polymerase I"/>
    <property type="evidence" value="ECO:0007669"/>
    <property type="project" value="InterPro"/>
</dbReference>
<dbReference type="AlphaFoldDB" id="A0A2U1QFV8"/>
<accession>A0A2U1QFV8</accession>
<dbReference type="Pfam" id="PF14929">
    <property type="entry name" value="TAF1_subA"/>
    <property type="match status" value="1"/>
</dbReference>
<dbReference type="GO" id="GO:0000120">
    <property type="term" value="C:RNA polymerase I transcription regulator complex"/>
    <property type="evidence" value="ECO:0007669"/>
    <property type="project" value="InterPro"/>
</dbReference>
<comment type="caution">
    <text evidence="1">The sequence shown here is derived from an EMBL/GenBank/DDBJ whole genome shotgun (WGS) entry which is preliminary data.</text>
</comment>
<geneLocation type="chloroplast" evidence="1"/>
<keyword evidence="1" id="KW-0934">Plastid</keyword>
<evidence type="ECO:0000313" key="1">
    <source>
        <dbReference type="EMBL" id="PWA96875.1"/>
    </source>
</evidence>
<keyword evidence="1" id="KW-0150">Chloroplast</keyword>
<name>A0A2U1QFV8_ARTAN</name>
<reference evidence="1 2" key="1">
    <citation type="journal article" date="2018" name="Mol. Plant">
        <title>The genome of Artemisia annua provides insight into the evolution of Asteraceae family and artemisinin biosynthesis.</title>
        <authorList>
            <person name="Shen Q."/>
            <person name="Zhang L."/>
            <person name="Liao Z."/>
            <person name="Wang S."/>
            <person name="Yan T."/>
            <person name="Shi P."/>
            <person name="Liu M."/>
            <person name="Fu X."/>
            <person name="Pan Q."/>
            <person name="Wang Y."/>
            <person name="Lv Z."/>
            <person name="Lu X."/>
            <person name="Zhang F."/>
            <person name="Jiang W."/>
            <person name="Ma Y."/>
            <person name="Chen M."/>
            <person name="Hao X."/>
            <person name="Li L."/>
            <person name="Tang Y."/>
            <person name="Lv G."/>
            <person name="Zhou Y."/>
            <person name="Sun X."/>
            <person name="Brodelius P.E."/>
            <person name="Rose J.K.C."/>
            <person name="Tang K."/>
        </authorList>
    </citation>
    <scope>NUCLEOTIDE SEQUENCE [LARGE SCALE GENOMIC DNA]</scope>
    <source>
        <strain evidence="2">cv. Huhao1</strain>
        <tissue evidence="1">Leaf</tissue>
    </source>
</reference>
<organism evidence="1 2">
    <name type="scientific">Artemisia annua</name>
    <name type="common">Sweet wormwood</name>
    <dbReference type="NCBI Taxonomy" id="35608"/>
    <lineage>
        <taxon>Eukaryota</taxon>
        <taxon>Viridiplantae</taxon>
        <taxon>Streptophyta</taxon>
        <taxon>Embryophyta</taxon>
        <taxon>Tracheophyta</taxon>
        <taxon>Spermatophyta</taxon>
        <taxon>Magnoliopsida</taxon>
        <taxon>eudicotyledons</taxon>
        <taxon>Gunneridae</taxon>
        <taxon>Pentapetalae</taxon>
        <taxon>asterids</taxon>
        <taxon>campanulids</taxon>
        <taxon>Asterales</taxon>
        <taxon>Asteraceae</taxon>
        <taxon>Asteroideae</taxon>
        <taxon>Anthemideae</taxon>
        <taxon>Artemisiinae</taxon>
        <taxon>Artemisia</taxon>
    </lineage>
</organism>
<keyword evidence="2" id="KW-1185">Reference proteome</keyword>
<dbReference type="Proteomes" id="UP000245207">
    <property type="component" value="Unassembled WGS sequence"/>
</dbReference>
<gene>
    <name evidence="1" type="ORF">CTI12_AA035420</name>
</gene>
<dbReference type="OrthoDB" id="1899337at2759"/>
<proteinExistence type="predicted"/>
<dbReference type="InterPro" id="IPR039495">
    <property type="entry name" value="TAF1A"/>
</dbReference>